<evidence type="ECO:0000313" key="8">
    <source>
        <dbReference type="EMBL" id="KAH7165218.1"/>
    </source>
</evidence>
<name>A0A9P9JM38_9HYPO</name>
<comment type="subcellular location">
    <subcellularLocation>
        <location evidence="1">Membrane</location>
        <topology evidence="1">Multi-pass membrane protein</topology>
    </subcellularLocation>
</comment>
<feature type="transmembrane region" description="Helical" evidence="7">
    <location>
        <begin position="137"/>
        <end position="160"/>
    </location>
</feature>
<evidence type="ECO:0000313" key="9">
    <source>
        <dbReference type="Proteomes" id="UP000738349"/>
    </source>
</evidence>
<feature type="transmembrane region" description="Helical" evidence="7">
    <location>
        <begin position="422"/>
        <end position="439"/>
    </location>
</feature>
<gene>
    <name evidence="8" type="ORF">EDB81DRAFT_778836</name>
</gene>
<keyword evidence="6" id="KW-0325">Glycoprotein</keyword>
<dbReference type="SUPFAM" id="SSF103473">
    <property type="entry name" value="MFS general substrate transporter"/>
    <property type="match status" value="1"/>
</dbReference>
<dbReference type="PANTHER" id="PTHR43791">
    <property type="entry name" value="PERMEASE-RELATED"/>
    <property type="match status" value="1"/>
</dbReference>
<dbReference type="InterPro" id="IPR036259">
    <property type="entry name" value="MFS_trans_sf"/>
</dbReference>
<feature type="transmembrane region" description="Helical" evidence="7">
    <location>
        <begin position="197"/>
        <end position="215"/>
    </location>
</feature>
<dbReference type="InterPro" id="IPR011701">
    <property type="entry name" value="MFS"/>
</dbReference>
<dbReference type="Gene3D" id="1.20.1250.20">
    <property type="entry name" value="MFS general substrate transporter like domains"/>
    <property type="match status" value="2"/>
</dbReference>
<evidence type="ECO:0000256" key="7">
    <source>
        <dbReference type="SAM" id="Phobius"/>
    </source>
</evidence>
<feature type="transmembrane region" description="Helical" evidence="7">
    <location>
        <begin position="388"/>
        <end position="410"/>
    </location>
</feature>
<dbReference type="Proteomes" id="UP000738349">
    <property type="component" value="Unassembled WGS sequence"/>
</dbReference>
<protein>
    <submittedName>
        <fullName evidence="8">Major facilitator superfamily domain-containing protein</fullName>
    </submittedName>
</protein>
<dbReference type="GO" id="GO:0016020">
    <property type="term" value="C:membrane"/>
    <property type="evidence" value="ECO:0007669"/>
    <property type="project" value="UniProtKB-SubCell"/>
</dbReference>
<feature type="transmembrane region" description="Helical" evidence="7">
    <location>
        <begin position="107"/>
        <end position="130"/>
    </location>
</feature>
<dbReference type="GO" id="GO:0022857">
    <property type="term" value="F:transmembrane transporter activity"/>
    <property type="evidence" value="ECO:0007669"/>
    <property type="project" value="InterPro"/>
</dbReference>
<feature type="transmembrane region" description="Helical" evidence="7">
    <location>
        <begin position="298"/>
        <end position="323"/>
    </location>
</feature>
<evidence type="ECO:0000256" key="1">
    <source>
        <dbReference type="ARBA" id="ARBA00004141"/>
    </source>
</evidence>
<keyword evidence="2" id="KW-0813">Transport</keyword>
<keyword evidence="3 7" id="KW-0812">Transmembrane</keyword>
<accession>A0A9P9JM38</accession>
<feature type="transmembrane region" description="Helical" evidence="7">
    <location>
        <begin position="335"/>
        <end position="355"/>
    </location>
</feature>
<evidence type="ECO:0000256" key="2">
    <source>
        <dbReference type="ARBA" id="ARBA00022448"/>
    </source>
</evidence>
<dbReference type="PANTHER" id="PTHR43791:SF41">
    <property type="entry name" value="MAJOR FACILITATOR SUPERFAMILY (MFS) PROFILE DOMAIN-CONTAINING PROTEIN"/>
    <property type="match status" value="1"/>
</dbReference>
<dbReference type="AlphaFoldDB" id="A0A9P9JM38"/>
<feature type="transmembrane region" description="Helical" evidence="7">
    <location>
        <begin position="362"/>
        <end position="382"/>
    </location>
</feature>
<feature type="transmembrane region" description="Helical" evidence="7">
    <location>
        <begin position="166"/>
        <end position="188"/>
    </location>
</feature>
<sequence>MASPADISKMDDKASIGKAGSEVRFGSVEAQKFETGRVDEAVAYLNNTEEYEPLSQAEEKKMIRKTDWIFLPMLFAVASLGAIDKVALGTAALYGLREDNGLVGQQYSWLGSILPLGALVGMFPSSWLIHRLPSAKYLSACSSGWSACALLMVACHNFAGLAALRFLMGMFEAIIVPGISLILAGFYLKEEQPPRNALVFAAASSVINGFLSWAVGHIPETAPLAIWQYLFLLVGSVSMLWSIIVFIWLPGTPMDAFFLTEREKYHMVKRLAANKTGIVNHTWKWSQAREAVIDPKTWLLFFFNIAINIPNGGLITFGGLIIAGLGYSGVEASLLTMPTGVMSTIASFTFSLLSAKWHNRRCLVAMLACLVPIVGTAVVFALPRSNIGGQMVGLYLLYTYFGPYVVGIGLAQANTAGHTKKAVVFAILYIGYAVGNLIGPQTFRANQAPAYVGGTTSMIVCYCICIALMGTYWAVAAWQNKKRKEVTEQASGDVIQSFLDQTDFEQRGFVYTT</sequence>
<keyword evidence="9" id="KW-1185">Reference proteome</keyword>
<evidence type="ECO:0000256" key="4">
    <source>
        <dbReference type="ARBA" id="ARBA00022989"/>
    </source>
</evidence>
<feature type="transmembrane region" description="Helical" evidence="7">
    <location>
        <begin position="68"/>
        <end position="95"/>
    </location>
</feature>
<comment type="caution">
    <text evidence="8">The sequence shown here is derived from an EMBL/GenBank/DDBJ whole genome shotgun (WGS) entry which is preliminary data.</text>
</comment>
<reference evidence="8" key="1">
    <citation type="journal article" date="2021" name="Nat. Commun.">
        <title>Genetic determinants of endophytism in the Arabidopsis root mycobiome.</title>
        <authorList>
            <person name="Mesny F."/>
            <person name="Miyauchi S."/>
            <person name="Thiergart T."/>
            <person name="Pickel B."/>
            <person name="Atanasova L."/>
            <person name="Karlsson M."/>
            <person name="Huettel B."/>
            <person name="Barry K.W."/>
            <person name="Haridas S."/>
            <person name="Chen C."/>
            <person name="Bauer D."/>
            <person name="Andreopoulos W."/>
            <person name="Pangilinan J."/>
            <person name="LaButti K."/>
            <person name="Riley R."/>
            <person name="Lipzen A."/>
            <person name="Clum A."/>
            <person name="Drula E."/>
            <person name="Henrissat B."/>
            <person name="Kohler A."/>
            <person name="Grigoriev I.V."/>
            <person name="Martin F.M."/>
            <person name="Hacquard S."/>
        </authorList>
    </citation>
    <scope>NUCLEOTIDE SEQUENCE</scope>
    <source>
        <strain evidence="8">MPI-CAGE-AT-0147</strain>
    </source>
</reference>
<dbReference type="EMBL" id="JAGMUV010000003">
    <property type="protein sequence ID" value="KAH7165218.1"/>
    <property type="molecule type" value="Genomic_DNA"/>
</dbReference>
<evidence type="ECO:0000256" key="5">
    <source>
        <dbReference type="ARBA" id="ARBA00023136"/>
    </source>
</evidence>
<keyword evidence="5 7" id="KW-0472">Membrane</keyword>
<feature type="transmembrane region" description="Helical" evidence="7">
    <location>
        <begin position="227"/>
        <end position="249"/>
    </location>
</feature>
<proteinExistence type="predicted"/>
<dbReference type="Pfam" id="PF07690">
    <property type="entry name" value="MFS_1"/>
    <property type="match status" value="1"/>
</dbReference>
<evidence type="ECO:0000256" key="6">
    <source>
        <dbReference type="ARBA" id="ARBA00023180"/>
    </source>
</evidence>
<dbReference type="OrthoDB" id="6730379at2759"/>
<organism evidence="8 9">
    <name type="scientific">Dactylonectria macrodidyma</name>
    <dbReference type="NCBI Taxonomy" id="307937"/>
    <lineage>
        <taxon>Eukaryota</taxon>
        <taxon>Fungi</taxon>
        <taxon>Dikarya</taxon>
        <taxon>Ascomycota</taxon>
        <taxon>Pezizomycotina</taxon>
        <taxon>Sordariomycetes</taxon>
        <taxon>Hypocreomycetidae</taxon>
        <taxon>Hypocreales</taxon>
        <taxon>Nectriaceae</taxon>
        <taxon>Dactylonectria</taxon>
    </lineage>
</organism>
<feature type="transmembrane region" description="Helical" evidence="7">
    <location>
        <begin position="451"/>
        <end position="475"/>
    </location>
</feature>
<keyword evidence="4 7" id="KW-1133">Transmembrane helix</keyword>
<evidence type="ECO:0000256" key="3">
    <source>
        <dbReference type="ARBA" id="ARBA00022692"/>
    </source>
</evidence>